<dbReference type="AlphaFoldDB" id="A0AAD5MTF7"/>
<reference evidence="1" key="1">
    <citation type="submission" date="2021-06" db="EMBL/GenBank/DDBJ databases">
        <title>Parelaphostrongylus tenuis whole genome reference sequence.</title>
        <authorList>
            <person name="Garwood T.J."/>
            <person name="Larsen P.A."/>
            <person name="Fountain-Jones N.M."/>
            <person name="Garbe J.R."/>
            <person name="Macchietto M.G."/>
            <person name="Kania S.A."/>
            <person name="Gerhold R.W."/>
            <person name="Richards J.E."/>
            <person name="Wolf T.M."/>
        </authorList>
    </citation>
    <scope>NUCLEOTIDE SEQUENCE</scope>
    <source>
        <strain evidence="1">MNPRO001-30</strain>
        <tissue evidence="1">Meninges</tissue>
    </source>
</reference>
<evidence type="ECO:0000313" key="2">
    <source>
        <dbReference type="Proteomes" id="UP001196413"/>
    </source>
</evidence>
<keyword evidence="2" id="KW-1185">Reference proteome</keyword>
<dbReference type="EMBL" id="JAHQIW010001715">
    <property type="protein sequence ID" value="KAJ1353449.1"/>
    <property type="molecule type" value="Genomic_DNA"/>
</dbReference>
<name>A0AAD5MTF7_PARTN</name>
<sequence length="54" mass="6577">MRNIQSKIVDERRLLSKEESGDFFKERAQASLDREFLRRHRRQLLIGMKHVVHD</sequence>
<proteinExistence type="predicted"/>
<organism evidence="1 2">
    <name type="scientific">Parelaphostrongylus tenuis</name>
    <name type="common">Meningeal worm</name>
    <dbReference type="NCBI Taxonomy" id="148309"/>
    <lineage>
        <taxon>Eukaryota</taxon>
        <taxon>Metazoa</taxon>
        <taxon>Ecdysozoa</taxon>
        <taxon>Nematoda</taxon>
        <taxon>Chromadorea</taxon>
        <taxon>Rhabditida</taxon>
        <taxon>Rhabditina</taxon>
        <taxon>Rhabditomorpha</taxon>
        <taxon>Strongyloidea</taxon>
        <taxon>Metastrongylidae</taxon>
        <taxon>Parelaphostrongylus</taxon>
    </lineage>
</organism>
<gene>
    <name evidence="1" type="ORF">KIN20_010080</name>
</gene>
<accession>A0AAD5MTF7</accession>
<protein>
    <submittedName>
        <fullName evidence="1">Uncharacterized protein</fullName>
    </submittedName>
</protein>
<comment type="caution">
    <text evidence="1">The sequence shown here is derived from an EMBL/GenBank/DDBJ whole genome shotgun (WGS) entry which is preliminary data.</text>
</comment>
<dbReference type="Proteomes" id="UP001196413">
    <property type="component" value="Unassembled WGS sequence"/>
</dbReference>
<evidence type="ECO:0000313" key="1">
    <source>
        <dbReference type="EMBL" id="KAJ1353449.1"/>
    </source>
</evidence>